<protein>
    <submittedName>
        <fullName evidence="2">Uncharacterized protein</fullName>
    </submittedName>
</protein>
<reference evidence="2" key="1">
    <citation type="submission" date="2006-01" db="EMBL/GenBank/DDBJ databases">
        <authorList>
            <person name="Lindblad-Toh K."/>
            <person name="Mauceli E."/>
            <person name="Grabherr M."/>
            <person name="Chang J.L."/>
            <person name="Lander E.S."/>
        </authorList>
    </citation>
    <scope>NUCLEOTIDE SEQUENCE [LARGE SCALE GENOMIC DNA]</scope>
</reference>
<dbReference type="AlphaFoldDB" id="G3PRX2"/>
<feature type="compositionally biased region" description="Low complexity" evidence="1">
    <location>
        <begin position="247"/>
        <end position="261"/>
    </location>
</feature>
<reference evidence="2" key="2">
    <citation type="submission" date="2024-04" db="UniProtKB">
        <authorList>
            <consortium name="Ensembl"/>
        </authorList>
    </citation>
    <scope>IDENTIFICATION</scope>
</reference>
<dbReference type="Ensembl" id="ENSGACT00000020397.1">
    <property type="protein sequence ID" value="ENSGACP00000020358.1"/>
    <property type="gene ID" value="ENSGACG00000015433.1"/>
</dbReference>
<accession>G3PRX2</accession>
<evidence type="ECO:0000313" key="2">
    <source>
        <dbReference type="Ensembl" id="ENSGACP00000020358.1"/>
    </source>
</evidence>
<organism evidence="2">
    <name type="scientific">Gasterosteus aculeatus</name>
    <name type="common">Three-spined stickleback</name>
    <dbReference type="NCBI Taxonomy" id="69293"/>
    <lineage>
        <taxon>Eukaryota</taxon>
        <taxon>Metazoa</taxon>
        <taxon>Chordata</taxon>
        <taxon>Craniata</taxon>
        <taxon>Vertebrata</taxon>
        <taxon>Euteleostomi</taxon>
        <taxon>Actinopterygii</taxon>
        <taxon>Neopterygii</taxon>
        <taxon>Teleostei</taxon>
        <taxon>Neoteleostei</taxon>
        <taxon>Acanthomorphata</taxon>
        <taxon>Eupercaria</taxon>
        <taxon>Perciformes</taxon>
        <taxon>Cottioidei</taxon>
        <taxon>Gasterosteales</taxon>
        <taxon>Gasterosteidae</taxon>
        <taxon>Gasterosteus</taxon>
    </lineage>
</organism>
<dbReference type="Bgee" id="ENSGACG00000015433">
    <property type="expression patterns" value="Expressed in camera-type eye and 3 other cell types or tissues"/>
</dbReference>
<feature type="region of interest" description="Disordered" evidence="1">
    <location>
        <begin position="213"/>
        <end position="261"/>
    </location>
</feature>
<dbReference type="InParanoid" id="G3PRX2"/>
<dbReference type="STRING" id="69293.ENSGACP00000020358"/>
<sequence length="261" mass="28372">MESIIYASLLSPEKKQKNSTTQHPSLQQQMTAPVFVDAKLSEAMRKLGNADAAYWTFSGTREEDGTLLLESREESIEWSDVSTSFSEINNGVSWTVRPVGLHPQEKPKRCILGRGQRSCRQITASSPRLISQIQLSADSLCSPSTHRTRLPQHLAHTALPVNTSPDDIPTCSSVCCPCRQKPPVLNNKPNLSPKTLNQLFGIPCLTDTTSSTRTMGTLEYPGTLGTRGSMENSSTLGSIGTYGTGGSSETSSTMGTMDIYR</sequence>
<proteinExistence type="predicted"/>
<name>G3PRX2_GASAC</name>
<evidence type="ECO:0000256" key="1">
    <source>
        <dbReference type="SAM" id="MobiDB-lite"/>
    </source>
</evidence>